<gene>
    <name evidence="1" type="ORF">NS226_01565</name>
</gene>
<dbReference type="EMBL" id="LDPZ01000004">
    <property type="protein sequence ID" value="KTQ98256.1"/>
    <property type="molecule type" value="Genomic_DNA"/>
</dbReference>
<protein>
    <submittedName>
        <fullName evidence="1">Uncharacterized protein</fullName>
    </submittedName>
</protein>
<evidence type="ECO:0000313" key="1">
    <source>
        <dbReference type="EMBL" id="KTQ98256.1"/>
    </source>
</evidence>
<dbReference type="PATRIC" id="fig|401562.3.peg.3194"/>
<name>A0A175RDQ6_9HYPH</name>
<proteinExistence type="predicted"/>
<dbReference type="AlphaFoldDB" id="A0A175RDQ6"/>
<evidence type="ECO:0000313" key="2">
    <source>
        <dbReference type="Proteomes" id="UP000078272"/>
    </source>
</evidence>
<organism evidence="1 2">
    <name type="scientific">Aureimonas ureilytica</name>
    <dbReference type="NCBI Taxonomy" id="401562"/>
    <lineage>
        <taxon>Bacteria</taxon>
        <taxon>Pseudomonadati</taxon>
        <taxon>Pseudomonadota</taxon>
        <taxon>Alphaproteobacteria</taxon>
        <taxon>Hyphomicrobiales</taxon>
        <taxon>Aurantimonadaceae</taxon>
        <taxon>Aureimonas</taxon>
    </lineage>
</organism>
<dbReference type="Proteomes" id="UP000078272">
    <property type="component" value="Unassembled WGS sequence"/>
</dbReference>
<reference evidence="1 2" key="1">
    <citation type="journal article" date="2016" name="Front. Microbiol.">
        <title>Genomic Resource of Rice Seed Associated Bacteria.</title>
        <authorList>
            <person name="Midha S."/>
            <person name="Bansal K."/>
            <person name="Sharma S."/>
            <person name="Kumar N."/>
            <person name="Patil P.P."/>
            <person name="Chaudhry V."/>
            <person name="Patil P.B."/>
        </authorList>
    </citation>
    <scope>NUCLEOTIDE SEQUENCE [LARGE SCALE GENOMIC DNA]</scope>
    <source>
        <strain evidence="1 2">NS226</strain>
    </source>
</reference>
<sequence>MLPATRLEVVSRLVEMLISAMWRDEVGSTAKSALEAELRIESPVAPGMKSSGRPALMVAPVEPAAVKTKLMSHLD</sequence>
<accession>A0A175RDQ6</accession>
<comment type="caution">
    <text evidence="1">The sequence shown here is derived from an EMBL/GenBank/DDBJ whole genome shotgun (WGS) entry which is preliminary data.</text>
</comment>